<dbReference type="GeneID" id="63770977"/>
<dbReference type="STRING" id="1141098.A0A1Y2EHM6"/>
<dbReference type="GO" id="GO:0005634">
    <property type="term" value="C:nucleus"/>
    <property type="evidence" value="ECO:0007669"/>
    <property type="project" value="UniProtKB-SubCell"/>
</dbReference>
<dbReference type="GO" id="GO:0003677">
    <property type="term" value="F:DNA binding"/>
    <property type="evidence" value="ECO:0007669"/>
    <property type="project" value="UniProtKB-KW"/>
</dbReference>
<evidence type="ECO:0000256" key="6">
    <source>
        <dbReference type="ARBA" id="ARBA00023242"/>
    </source>
</evidence>
<keyword evidence="2" id="KW-0479">Metal-binding</keyword>
<evidence type="ECO:0000256" key="5">
    <source>
        <dbReference type="ARBA" id="ARBA00023163"/>
    </source>
</evidence>
<dbReference type="SMART" id="SM00906">
    <property type="entry name" value="Fungal_trans"/>
    <property type="match status" value="1"/>
</dbReference>
<evidence type="ECO:0000256" key="1">
    <source>
        <dbReference type="ARBA" id="ARBA00004123"/>
    </source>
</evidence>
<evidence type="ECO:0000259" key="8">
    <source>
        <dbReference type="SMART" id="SM00906"/>
    </source>
</evidence>
<organism evidence="9 10">
    <name type="scientific">Pseudomassariella vexata</name>
    <dbReference type="NCBI Taxonomy" id="1141098"/>
    <lineage>
        <taxon>Eukaryota</taxon>
        <taxon>Fungi</taxon>
        <taxon>Dikarya</taxon>
        <taxon>Ascomycota</taxon>
        <taxon>Pezizomycotina</taxon>
        <taxon>Sordariomycetes</taxon>
        <taxon>Xylariomycetidae</taxon>
        <taxon>Amphisphaeriales</taxon>
        <taxon>Pseudomassariaceae</taxon>
        <taxon>Pseudomassariella</taxon>
    </lineage>
</organism>
<proteinExistence type="predicted"/>
<dbReference type="Proteomes" id="UP000193689">
    <property type="component" value="Unassembled WGS sequence"/>
</dbReference>
<dbReference type="InterPro" id="IPR050815">
    <property type="entry name" value="TF_fung"/>
</dbReference>
<comment type="caution">
    <text evidence="9">The sequence shown here is derived from an EMBL/GenBank/DDBJ whole genome shotgun (WGS) entry which is preliminary data.</text>
</comment>
<keyword evidence="10" id="KW-1185">Reference proteome</keyword>
<dbReference type="InterPro" id="IPR007219">
    <property type="entry name" value="XnlR_reg_dom"/>
</dbReference>
<keyword evidence="6" id="KW-0539">Nucleus</keyword>
<feature type="region of interest" description="Disordered" evidence="7">
    <location>
        <begin position="36"/>
        <end position="71"/>
    </location>
</feature>
<keyword evidence="3" id="KW-0805">Transcription regulation</keyword>
<dbReference type="OrthoDB" id="3037908at2759"/>
<keyword evidence="5" id="KW-0804">Transcription</keyword>
<dbReference type="Pfam" id="PF04082">
    <property type="entry name" value="Fungal_trans"/>
    <property type="match status" value="1"/>
</dbReference>
<comment type="subcellular location">
    <subcellularLocation>
        <location evidence="1">Nucleus</location>
    </subcellularLocation>
</comment>
<name>A0A1Y2EHM6_9PEZI</name>
<evidence type="ECO:0000256" key="4">
    <source>
        <dbReference type="ARBA" id="ARBA00023125"/>
    </source>
</evidence>
<dbReference type="GO" id="GO:0000981">
    <property type="term" value="F:DNA-binding transcription factor activity, RNA polymerase II-specific"/>
    <property type="evidence" value="ECO:0007669"/>
    <property type="project" value="InterPro"/>
</dbReference>
<keyword evidence="4" id="KW-0238">DNA-binding</keyword>
<evidence type="ECO:0000256" key="3">
    <source>
        <dbReference type="ARBA" id="ARBA00023015"/>
    </source>
</evidence>
<evidence type="ECO:0000313" key="9">
    <source>
        <dbReference type="EMBL" id="ORY71069.1"/>
    </source>
</evidence>
<evidence type="ECO:0000256" key="7">
    <source>
        <dbReference type="SAM" id="MobiDB-lite"/>
    </source>
</evidence>
<feature type="domain" description="Xylanolytic transcriptional activator regulatory" evidence="8">
    <location>
        <begin position="264"/>
        <end position="349"/>
    </location>
</feature>
<gene>
    <name evidence="9" type="ORF">BCR38DRAFT_3204</name>
</gene>
<protein>
    <submittedName>
        <fullName evidence="9">Fungal-specific transcription factor domain-domain-containing protein</fullName>
    </submittedName>
</protein>
<dbReference type="InParanoid" id="A0A1Y2EHM6"/>
<dbReference type="EMBL" id="MCFJ01000001">
    <property type="protein sequence ID" value="ORY71069.1"/>
    <property type="molecule type" value="Genomic_DNA"/>
</dbReference>
<dbReference type="RefSeq" id="XP_040720661.1">
    <property type="nucleotide sequence ID" value="XM_040854765.1"/>
</dbReference>
<dbReference type="PANTHER" id="PTHR47338:SF3">
    <property type="entry name" value="C6 FINGER DOMAIN TRANSCRIPTION FACTOR DBAA-RELATED"/>
    <property type="match status" value="1"/>
</dbReference>
<dbReference type="AlphaFoldDB" id="A0A1Y2EHM6"/>
<dbReference type="GO" id="GO:0006351">
    <property type="term" value="P:DNA-templated transcription"/>
    <property type="evidence" value="ECO:0007669"/>
    <property type="project" value="InterPro"/>
</dbReference>
<dbReference type="PANTHER" id="PTHR47338">
    <property type="entry name" value="ZN(II)2CYS6 TRANSCRIPTION FACTOR (EUROFUNG)-RELATED"/>
    <property type="match status" value="1"/>
</dbReference>
<reference evidence="9 10" key="1">
    <citation type="submission" date="2016-07" db="EMBL/GenBank/DDBJ databases">
        <title>Pervasive Adenine N6-methylation of Active Genes in Fungi.</title>
        <authorList>
            <consortium name="DOE Joint Genome Institute"/>
            <person name="Mondo S.J."/>
            <person name="Dannebaum R.O."/>
            <person name="Kuo R.C."/>
            <person name="Labutti K."/>
            <person name="Haridas S."/>
            <person name="Kuo A."/>
            <person name="Salamov A."/>
            <person name="Ahrendt S.R."/>
            <person name="Lipzen A."/>
            <person name="Sullivan W."/>
            <person name="Andreopoulos W.B."/>
            <person name="Clum A."/>
            <person name="Lindquist E."/>
            <person name="Daum C."/>
            <person name="Ramamoorthy G.K."/>
            <person name="Gryganskyi A."/>
            <person name="Culley D."/>
            <person name="Magnuson J.K."/>
            <person name="James T.Y."/>
            <person name="O'Malley M.A."/>
            <person name="Stajich J.E."/>
            <person name="Spatafora J.W."/>
            <person name="Visel A."/>
            <person name="Grigoriev I.V."/>
        </authorList>
    </citation>
    <scope>NUCLEOTIDE SEQUENCE [LARGE SCALE GENOMIC DNA]</scope>
    <source>
        <strain evidence="9 10">CBS 129021</strain>
    </source>
</reference>
<accession>A0A1Y2EHM6</accession>
<evidence type="ECO:0000313" key="10">
    <source>
        <dbReference type="Proteomes" id="UP000193689"/>
    </source>
</evidence>
<dbReference type="GO" id="GO:0008270">
    <property type="term" value="F:zinc ion binding"/>
    <property type="evidence" value="ECO:0007669"/>
    <property type="project" value="InterPro"/>
</dbReference>
<sequence>MACVNSGVECFVRSSCPPRGPKKGYIRELQKQIEDLQTRLQAQQQDDGATANQTEAPSDQASNTDNEYSSIEGSNEVQRVHVSAISSADVIQPHFGEKKAWSTSMINTPLDVLSVAPLEGIDNINLQYNSMPLSAALDYPQAQAPEQPLGLGMHLTPMICTDLDQLYFERVHVFVPMLQKFRYLSWSRQVDKNKARICLQYAMWTLAASLSSQFQLIRLELYAEVRQLLEGLEADSRVCIEQLQAWILLTMYELTSNTANYQRAMVSAGRAFRLAQLMKLCEIDGPNCIFEDQDHGGPGKGNWIDMESMRRTFWVAYILDRFTSTIDGVSLTFNESQIRTRLPAPEAHFMSGRAVTMVFLPEIIGEKNCNVELQGSDSNMSSPFAESILMATICGRALEHKSQPLHIQQLIHLNHKDPQQGFQNPQMDDFCRRHQWLNALVTRRIKALSMHTSSTSEHPDPTLVFVALTGYMTVFTLCDTAFGSSSSSSPTAATTTTTRFMEHKQRALDAVHELDMLTGMLGQLSHFETHPLTPIPLLLSARLCLARGDHAYVALMTGIVTGLQGLRGVNGLAQSCLWMLGRE</sequence>
<evidence type="ECO:0000256" key="2">
    <source>
        <dbReference type="ARBA" id="ARBA00022723"/>
    </source>
</evidence>
<feature type="compositionally biased region" description="Polar residues" evidence="7">
    <location>
        <begin position="38"/>
        <end position="71"/>
    </location>
</feature>
<dbReference type="CDD" id="cd12148">
    <property type="entry name" value="fungal_TF_MHR"/>
    <property type="match status" value="1"/>
</dbReference>